<dbReference type="InterPro" id="IPR000808">
    <property type="entry name" value="Mrp-like_CS"/>
</dbReference>
<evidence type="ECO:0000256" key="7">
    <source>
        <dbReference type="ARBA" id="ARBA00023014"/>
    </source>
</evidence>
<evidence type="ECO:0000256" key="3">
    <source>
        <dbReference type="ARBA" id="ARBA00022723"/>
    </source>
</evidence>
<comment type="similarity">
    <text evidence="1">In the N-terminal section; belongs to the MIP18 family.</text>
</comment>
<keyword evidence="3 9" id="KW-0479">Metal-binding</keyword>
<proteinExistence type="inferred from homology"/>
<name>A0A3M3EV61_9PSED</name>
<accession>A0A3M3EV61</accession>
<dbReference type="InterPro" id="IPR019591">
    <property type="entry name" value="Mrp/NBP35_ATP-bd"/>
</dbReference>
<keyword evidence="12" id="KW-1185">Reference proteome</keyword>
<dbReference type="GO" id="GO:0005524">
    <property type="term" value="F:ATP binding"/>
    <property type="evidence" value="ECO:0007669"/>
    <property type="project" value="UniProtKB-UniRule"/>
</dbReference>
<evidence type="ECO:0000256" key="9">
    <source>
        <dbReference type="HAMAP-Rule" id="MF_02040"/>
    </source>
</evidence>
<keyword evidence="7 9" id="KW-0411">Iron-sulfur</keyword>
<dbReference type="AlphaFoldDB" id="A0A3M3EV61"/>
<feature type="binding site" evidence="9">
    <location>
        <begin position="109"/>
        <end position="116"/>
    </location>
    <ligand>
        <name>ATP</name>
        <dbReference type="ChEBI" id="CHEBI:30616"/>
    </ligand>
</feature>
<comment type="similarity">
    <text evidence="8 9">Belongs to the Mrp/NBP35 ATP-binding proteins family.</text>
</comment>
<dbReference type="PANTHER" id="PTHR42961">
    <property type="entry name" value="IRON-SULFUR PROTEIN NUBPL"/>
    <property type="match status" value="1"/>
</dbReference>
<dbReference type="PANTHER" id="PTHR42961:SF2">
    <property type="entry name" value="IRON-SULFUR PROTEIN NUBPL"/>
    <property type="match status" value="1"/>
</dbReference>
<evidence type="ECO:0000313" key="12">
    <source>
        <dbReference type="Proteomes" id="UP000270661"/>
    </source>
</evidence>
<dbReference type="InterPro" id="IPR027417">
    <property type="entry name" value="P-loop_NTPase"/>
</dbReference>
<dbReference type="CDD" id="cd02037">
    <property type="entry name" value="Mrp_NBP35"/>
    <property type="match status" value="1"/>
</dbReference>
<comment type="function">
    <text evidence="9">Binds and transfers iron-sulfur (Fe-S) clusters to target apoproteins. Can hydrolyze ATP.</text>
</comment>
<feature type="domain" description="MIP18 family-like" evidence="10">
    <location>
        <begin position="8"/>
        <end position="79"/>
    </location>
</feature>
<dbReference type="GO" id="GO:0140663">
    <property type="term" value="F:ATP-dependent FeS chaperone activity"/>
    <property type="evidence" value="ECO:0007669"/>
    <property type="project" value="InterPro"/>
</dbReference>
<protein>
    <recommendedName>
        <fullName evidence="9">Iron-sulfur cluster carrier protein</fullName>
    </recommendedName>
</protein>
<dbReference type="GO" id="GO:0005829">
    <property type="term" value="C:cytosol"/>
    <property type="evidence" value="ECO:0007669"/>
    <property type="project" value="TreeGrafter"/>
</dbReference>
<dbReference type="InterPro" id="IPR002744">
    <property type="entry name" value="MIP18-like"/>
</dbReference>
<dbReference type="GO" id="GO:0016226">
    <property type="term" value="P:iron-sulfur cluster assembly"/>
    <property type="evidence" value="ECO:0007669"/>
    <property type="project" value="InterPro"/>
</dbReference>
<dbReference type="PROSITE" id="PS01215">
    <property type="entry name" value="MRP"/>
    <property type="match status" value="1"/>
</dbReference>
<dbReference type="SUPFAM" id="SSF117916">
    <property type="entry name" value="Fe-S cluster assembly (FSCA) domain-like"/>
    <property type="match status" value="1"/>
</dbReference>
<dbReference type="SUPFAM" id="SSF52540">
    <property type="entry name" value="P-loop containing nucleoside triphosphate hydrolases"/>
    <property type="match status" value="1"/>
</dbReference>
<dbReference type="Pfam" id="PF10609">
    <property type="entry name" value="ParA"/>
    <property type="match status" value="1"/>
</dbReference>
<evidence type="ECO:0000259" key="10">
    <source>
        <dbReference type="Pfam" id="PF01883"/>
    </source>
</evidence>
<keyword evidence="4 9" id="KW-0547">Nucleotide-binding</keyword>
<reference evidence="11 12" key="1">
    <citation type="submission" date="2018-08" db="EMBL/GenBank/DDBJ databases">
        <title>Recombination of ecologically and evolutionarily significant loci maintains genetic cohesion in the Pseudomonas syringae species complex.</title>
        <authorList>
            <person name="Dillon M."/>
            <person name="Thakur S."/>
            <person name="Almeida R.N.D."/>
            <person name="Weir B.S."/>
            <person name="Guttman D.S."/>
        </authorList>
    </citation>
    <scope>NUCLEOTIDE SEQUENCE [LARGE SCALE GENOMIC DNA]</scope>
    <source>
        <strain evidence="11 12">NCPPB2445</strain>
    </source>
</reference>
<evidence type="ECO:0000256" key="1">
    <source>
        <dbReference type="ARBA" id="ARBA00007352"/>
    </source>
</evidence>
<dbReference type="InterPro" id="IPR034904">
    <property type="entry name" value="FSCA_dom_sf"/>
</dbReference>
<keyword evidence="9" id="KW-0378">Hydrolase</keyword>
<evidence type="ECO:0000256" key="5">
    <source>
        <dbReference type="ARBA" id="ARBA00022840"/>
    </source>
</evidence>
<dbReference type="InterPro" id="IPR044304">
    <property type="entry name" value="NUBPL-like"/>
</dbReference>
<dbReference type="GO" id="GO:0051539">
    <property type="term" value="F:4 iron, 4 sulfur cluster binding"/>
    <property type="evidence" value="ECO:0007669"/>
    <property type="project" value="TreeGrafter"/>
</dbReference>
<dbReference type="Gene3D" id="3.40.50.300">
    <property type="entry name" value="P-loop containing nucleotide triphosphate hydrolases"/>
    <property type="match status" value="1"/>
</dbReference>
<comment type="subunit">
    <text evidence="9">Homodimer.</text>
</comment>
<organism evidence="11 12">
    <name type="scientific">Pseudomonas corrugata</name>
    <dbReference type="NCBI Taxonomy" id="47879"/>
    <lineage>
        <taxon>Bacteria</taxon>
        <taxon>Pseudomonadati</taxon>
        <taxon>Pseudomonadota</taxon>
        <taxon>Gammaproteobacteria</taxon>
        <taxon>Pseudomonadales</taxon>
        <taxon>Pseudomonadaceae</taxon>
        <taxon>Pseudomonas</taxon>
    </lineage>
</organism>
<evidence type="ECO:0000256" key="8">
    <source>
        <dbReference type="ARBA" id="ARBA00024036"/>
    </source>
</evidence>
<dbReference type="GO" id="GO:0016887">
    <property type="term" value="F:ATP hydrolysis activity"/>
    <property type="evidence" value="ECO:0007669"/>
    <property type="project" value="UniProtKB-UniRule"/>
</dbReference>
<gene>
    <name evidence="11" type="ORF">ALQ77_03448</name>
</gene>
<comment type="caution">
    <text evidence="11">The sequence shown here is derived from an EMBL/GenBank/DDBJ whole genome shotgun (WGS) entry which is preliminary data.</text>
</comment>
<evidence type="ECO:0000256" key="6">
    <source>
        <dbReference type="ARBA" id="ARBA00023004"/>
    </source>
</evidence>
<dbReference type="InterPro" id="IPR033756">
    <property type="entry name" value="YlxH/NBP35"/>
</dbReference>
<dbReference type="NCBIfam" id="NF008669">
    <property type="entry name" value="PRK11670.1"/>
    <property type="match status" value="1"/>
</dbReference>
<dbReference type="GO" id="GO:0046872">
    <property type="term" value="F:metal ion binding"/>
    <property type="evidence" value="ECO:0007669"/>
    <property type="project" value="UniProtKB-KW"/>
</dbReference>
<dbReference type="FunFam" id="3.40.50.300:FF:000418">
    <property type="entry name" value="Iron-sulfur cluster carrier protein"/>
    <property type="match status" value="1"/>
</dbReference>
<dbReference type="HAMAP" id="MF_02040">
    <property type="entry name" value="Mrp_NBP35"/>
    <property type="match status" value="1"/>
</dbReference>
<evidence type="ECO:0000256" key="4">
    <source>
        <dbReference type="ARBA" id="ARBA00022741"/>
    </source>
</evidence>
<dbReference type="STRING" id="47879.AXG94_08830"/>
<comment type="similarity">
    <text evidence="2">In the C-terminal section; belongs to the Mrp/NBP35 ATP-binding proteins family.</text>
</comment>
<dbReference type="EMBL" id="RBOJ01000035">
    <property type="protein sequence ID" value="RMM53421.1"/>
    <property type="molecule type" value="Genomic_DNA"/>
</dbReference>
<sequence>MPMSAVNRATVEAVLRQYTDPYLNQDPVSAGCVRGIDIQGDRVSVQLEIGYAADLFKSGWAQMLQMAIEALDGVSTAKVDVTSVIVPHKAQAQVPGLANVKNVIAVASGKGGVGKSTTAANLALALAREGAKVGMLDADIYGPSQGIMFGIAEGTRPQVKDQKWFVPIQSHGVEVMSMAFLTDDNTPMVWRGPMVSGALLQLVTQTAWGDLDYLVIDMPPGTGDIQLTLAQKVPVAGAVIVTTPQDLALLDARKGVEMFRKVNIPVLGVVENMAVHICSNCGHAEHLFGEGGGEKLATQYGVELLASLPLSMLIREQADDGKPTVIAEPDSQIAMVYQELARHVGARIVLQEAAAPAMPNITVSDD</sequence>
<dbReference type="Pfam" id="PF01883">
    <property type="entry name" value="FeS_assembly_P"/>
    <property type="match status" value="1"/>
</dbReference>
<evidence type="ECO:0000313" key="11">
    <source>
        <dbReference type="EMBL" id="RMM53421.1"/>
    </source>
</evidence>
<keyword evidence="5 9" id="KW-0067">ATP-binding</keyword>
<dbReference type="Gene3D" id="3.30.300.130">
    <property type="entry name" value="Fe-S cluster assembly (FSCA)"/>
    <property type="match status" value="1"/>
</dbReference>
<dbReference type="Proteomes" id="UP000270661">
    <property type="component" value="Unassembled WGS sequence"/>
</dbReference>
<keyword evidence="6 9" id="KW-0408">Iron</keyword>
<evidence type="ECO:0000256" key="2">
    <source>
        <dbReference type="ARBA" id="ARBA00008205"/>
    </source>
</evidence>